<reference evidence="1" key="2">
    <citation type="journal article" date="2015" name="Data Brief">
        <title>Shoot transcriptome of the giant reed, Arundo donax.</title>
        <authorList>
            <person name="Barrero R.A."/>
            <person name="Guerrero F.D."/>
            <person name="Moolhuijzen P."/>
            <person name="Goolsby J.A."/>
            <person name="Tidwell J."/>
            <person name="Bellgard S.E."/>
            <person name="Bellgard M.I."/>
        </authorList>
    </citation>
    <scope>NUCLEOTIDE SEQUENCE</scope>
    <source>
        <tissue evidence="1">Shoot tissue taken approximately 20 cm above the soil surface</tissue>
    </source>
</reference>
<organism evidence="1">
    <name type="scientific">Arundo donax</name>
    <name type="common">Giant reed</name>
    <name type="synonym">Donax arundinaceus</name>
    <dbReference type="NCBI Taxonomy" id="35708"/>
    <lineage>
        <taxon>Eukaryota</taxon>
        <taxon>Viridiplantae</taxon>
        <taxon>Streptophyta</taxon>
        <taxon>Embryophyta</taxon>
        <taxon>Tracheophyta</taxon>
        <taxon>Spermatophyta</taxon>
        <taxon>Magnoliopsida</taxon>
        <taxon>Liliopsida</taxon>
        <taxon>Poales</taxon>
        <taxon>Poaceae</taxon>
        <taxon>PACMAD clade</taxon>
        <taxon>Arundinoideae</taxon>
        <taxon>Arundineae</taxon>
        <taxon>Arundo</taxon>
    </lineage>
</organism>
<sequence>MSSLKIIFQKSEVIVLGSDNEIASTYADIFHCQVGNFPITYLGVPVSPSRLRVHDWSKLGEKNAQKARCLARWLHLNWRKNNFD</sequence>
<evidence type="ECO:0000313" key="1">
    <source>
        <dbReference type="EMBL" id="JAE23841.1"/>
    </source>
</evidence>
<name>A0A0A9GMQ9_ARUDO</name>
<protein>
    <submittedName>
        <fullName evidence="1">Uncharacterized protein</fullName>
    </submittedName>
</protein>
<accession>A0A0A9GMQ9</accession>
<dbReference type="PANTHER" id="PTHR33116:SF87">
    <property type="entry name" value="OS01G0158850 PROTEIN"/>
    <property type="match status" value="1"/>
</dbReference>
<proteinExistence type="predicted"/>
<dbReference type="EMBL" id="GBRH01174055">
    <property type="protein sequence ID" value="JAE23841.1"/>
    <property type="molecule type" value="Transcribed_RNA"/>
</dbReference>
<dbReference type="PANTHER" id="PTHR33116">
    <property type="entry name" value="REVERSE TRANSCRIPTASE ZINC-BINDING DOMAIN-CONTAINING PROTEIN-RELATED-RELATED"/>
    <property type="match status" value="1"/>
</dbReference>
<reference evidence="1" key="1">
    <citation type="submission" date="2014-09" db="EMBL/GenBank/DDBJ databases">
        <authorList>
            <person name="Magalhaes I.L.F."/>
            <person name="Oliveira U."/>
            <person name="Santos F.R."/>
            <person name="Vidigal T.H.D.A."/>
            <person name="Brescovit A.D."/>
            <person name="Santos A.J."/>
        </authorList>
    </citation>
    <scope>NUCLEOTIDE SEQUENCE</scope>
    <source>
        <tissue evidence="1">Shoot tissue taken approximately 20 cm above the soil surface</tissue>
    </source>
</reference>
<dbReference type="AlphaFoldDB" id="A0A0A9GMQ9"/>